<keyword evidence="3" id="KW-0378">Hydrolase</keyword>
<accession>A0A507FBZ6</accession>
<evidence type="ECO:0008006" key="6">
    <source>
        <dbReference type="Google" id="ProtNLM"/>
    </source>
</evidence>
<dbReference type="GO" id="GO:0005737">
    <property type="term" value="C:cytoplasm"/>
    <property type="evidence" value="ECO:0007669"/>
    <property type="project" value="UniProtKB-SubCell"/>
</dbReference>
<comment type="caution">
    <text evidence="4">The sequence shown here is derived from an EMBL/GenBank/DDBJ whole genome shotgun (WGS) entry which is preliminary data.</text>
</comment>
<keyword evidence="5" id="KW-1185">Reference proteome</keyword>
<sequence length="206" mass="23187">MLSLVQPPDLFAPVESGVYRSTAVVEPHSIPFLLTLNLRTVLLLTPELPSRPLISLIDETGIRLNHIGNRPASSVSANSRSIESQSQSMSSWKHLSDEIVKEGIEFVMNASNHPCLVMCSSGIHETGAFIGCLRKLLGWNFNSIVVEYRCFAGSKSRYLIQQFIELFDTDLITLPQNSQTLPFWFKDYLRTLEEDDNEREQSSITV</sequence>
<dbReference type="GO" id="GO:0016791">
    <property type="term" value="F:phosphatase activity"/>
    <property type="evidence" value="ECO:0007669"/>
    <property type="project" value="TreeGrafter"/>
</dbReference>
<dbReference type="FunFam" id="3.90.190.10:FF:000035">
    <property type="entry name" value="Tyrosine phosphatase, putative"/>
    <property type="match status" value="1"/>
</dbReference>
<dbReference type="OrthoDB" id="6375174at2759"/>
<keyword evidence="2" id="KW-0963">Cytoplasm</keyword>
<evidence type="ECO:0000256" key="3">
    <source>
        <dbReference type="ARBA" id="ARBA00022801"/>
    </source>
</evidence>
<dbReference type="PANTHER" id="PTHR31126:SF18">
    <property type="entry name" value="PROTEIN-TYROSINE-PHOSPHATASE"/>
    <property type="match status" value="1"/>
</dbReference>
<comment type="subcellular location">
    <subcellularLocation>
        <location evidence="1">Cytoplasm</location>
    </subcellularLocation>
</comment>
<reference evidence="4 5" key="1">
    <citation type="journal article" date="2019" name="Sci. Rep.">
        <title>Comparative genomics of chytrid fungi reveal insights into the obligate biotrophic and pathogenic lifestyle of Synchytrium endobioticum.</title>
        <authorList>
            <person name="van de Vossenberg B.T.L.H."/>
            <person name="Warris S."/>
            <person name="Nguyen H.D.T."/>
            <person name="van Gent-Pelzer M.P.E."/>
            <person name="Joly D.L."/>
            <person name="van de Geest H.C."/>
            <person name="Bonants P.J.M."/>
            <person name="Smith D.S."/>
            <person name="Levesque C.A."/>
            <person name="van der Lee T.A.J."/>
        </authorList>
    </citation>
    <scope>NUCLEOTIDE SEQUENCE [LARGE SCALE GENOMIC DNA]</scope>
    <source>
        <strain evidence="4 5">CBS 675.73</strain>
    </source>
</reference>
<dbReference type="CDD" id="cd14501">
    <property type="entry name" value="PFA-DSP"/>
    <property type="match status" value="1"/>
</dbReference>
<dbReference type="Proteomes" id="UP000320333">
    <property type="component" value="Unassembled WGS sequence"/>
</dbReference>
<dbReference type="InterPro" id="IPR004861">
    <property type="entry name" value="Siw14-like"/>
</dbReference>
<dbReference type="Pfam" id="PF03162">
    <property type="entry name" value="Y_phosphatase2"/>
    <property type="match status" value="1"/>
</dbReference>
<evidence type="ECO:0000256" key="2">
    <source>
        <dbReference type="ARBA" id="ARBA00022490"/>
    </source>
</evidence>
<proteinExistence type="predicted"/>
<evidence type="ECO:0000313" key="4">
    <source>
        <dbReference type="EMBL" id="TPX73107.1"/>
    </source>
</evidence>
<gene>
    <name evidence="4" type="ORF">CcCBS67573_g05625</name>
</gene>
<dbReference type="EMBL" id="QEAP01000208">
    <property type="protein sequence ID" value="TPX73107.1"/>
    <property type="molecule type" value="Genomic_DNA"/>
</dbReference>
<evidence type="ECO:0000256" key="1">
    <source>
        <dbReference type="ARBA" id="ARBA00004496"/>
    </source>
</evidence>
<protein>
    <recommendedName>
        <fullName evidence="6">Tyrosine-protein phosphatase domain-containing protein</fullName>
    </recommendedName>
</protein>
<organism evidence="4 5">
    <name type="scientific">Chytriomyces confervae</name>
    <dbReference type="NCBI Taxonomy" id="246404"/>
    <lineage>
        <taxon>Eukaryota</taxon>
        <taxon>Fungi</taxon>
        <taxon>Fungi incertae sedis</taxon>
        <taxon>Chytridiomycota</taxon>
        <taxon>Chytridiomycota incertae sedis</taxon>
        <taxon>Chytridiomycetes</taxon>
        <taxon>Chytridiales</taxon>
        <taxon>Chytriomycetaceae</taxon>
        <taxon>Chytriomyces</taxon>
    </lineage>
</organism>
<evidence type="ECO:0000313" key="5">
    <source>
        <dbReference type="Proteomes" id="UP000320333"/>
    </source>
</evidence>
<dbReference type="SUPFAM" id="SSF52799">
    <property type="entry name" value="(Phosphotyrosine protein) phosphatases II"/>
    <property type="match status" value="1"/>
</dbReference>
<dbReference type="AlphaFoldDB" id="A0A507FBZ6"/>
<name>A0A507FBZ6_9FUNG</name>
<dbReference type="Gene3D" id="3.90.190.10">
    <property type="entry name" value="Protein tyrosine phosphatase superfamily"/>
    <property type="match status" value="1"/>
</dbReference>
<dbReference type="PANTHER" id="PTHR31126">
    <property type="entry name" value="TYROSINE-PROTEIN PHOSPHATASE"/>
    <property type="match status" value="1"/>
</dbReference>
<dbReference type="InterPro" id="IPR029021">
    <property type="entry name" value="Prot-tyrosine_phosphatase-like"/>
</dbReference>
<dbReference type="STRING" id="246404.A0A507FBZ6"/>